<dbReference type="GO" id="GO:0000462">
    <property type="term" value="P:maturation of SSU-rRNA from tricistronic rRNA transcript (SSU-rRNA, 5.8S rRNA, LSU-rRNA)"/>
    <property type="evidence" value="ECO:0007669"/>
    <property type="project" value="InterPro"/>
</dbReference>
<dbReference type="InterPro" id="IPR028160">
    <property type="entry name" value="Slx9-like"/>
</dbReference>
<dbReference type="GO" id="GO:0005730">
    <property type="term" value="C:nucleolus"/>
    <property type="evidence" value="ECO:0007669"/>
    <property type="project" value="UniProtKB-SubCell"/>
</dbReference>
<accession>A0A1R1YJP7</accession>
<dbReference type="EMBL" id="LSSM01001161">
    <property type="protein sequence ID" value="OMJ27122.1"/>
    <property type="molecule type" value="Genomic_DNA"/>
</dbReference>
<gene>
    <name evidence="5" type="ORF">AYI69_g3454</name>
</gene>
<evidence type="ECO:0000256" key="3">
    <source>
        <dbReference type="ARBA" id="ARBA00021321"/>
    </source>
</evidence>
<reference evidence="6" key="1">
    <citation type="submission" date="2017-01" db="EMBL/GenBank/DDBJ databases">
        <authorList>
            <person name="Wang Y."/>
            <person name="White M."/>
            <person name="Kvist S."/>
            <person name="Moncalvo J.-M."/>
        </authorList>
    </citation>
    <scope>NUCLEOTIDE SEQUENCE [LARGE SCALE GENOMIC DNA]</scope>
    <source>
        <strain evidence="6">ID-206-W2</strain>
    </source>
</reference>
<evidence type="ECO:0000256" key="4">
    <source>
        <dbReference type="ARBA" id="ARBA00023242"/>
    </source>
</evidence>
<evidence type="ECO:0000256" key="1">
    <source>
        <dbReference type="ARBA" id="ARBA00004604"/>
    </source>
</evidence>
<name>A0A1R1YJP7_9FUNG</name>
<dbReference type="Proteomes" id="UP000187429">
    <property type="component" value="Unassembled WGS sequence"/>
</dbReference>
<evidence type="ECO:0000256" key="2">
    <source>
        <dbReference type="ARBA" id="ARBA00011022"/>
    </source>
</evidence>
<sequence>MKKKSRQTIKSALIRGLDELKEGLDSINTISADIKKKPSIPKADGSSFKIAGNPAKRTRNANKSVLGEMDRFTQILSNNTFKNSPIETIQKHLSNSL</sequence>
<organism evidence="5 6">
    <name type="scientific">Smittium culicis</name>
    <dbReference type="NCBI Taxonomy" id="133412"/>
    <lineage>
        <taxon>Eukaryota</taxon>
        <taxon>Fungi</taxon>
        <taxon>Fungi incertae sedis</taxon>
        <taxon>Zoopagomycota</taxon>
        <taxon>Kickxellomycotina</taxon>
        <taxon>Harpellomycetes</taxon>
        <taxon>Harpellales</taxon>
        <taxon>Legeriomycetaceae</taxon>
        <taxon>Smittium</taxon>
    </lineage>
</organism>
<dbReference type="Pfam" id="PF15341">
    <property type="entry name" value="SLX9"/>
    <property type="match status" value="1"/>
</dbReference>
<comment type="caution">
    <text evidence="5">The sequence shown here is derived from an EMBL/GenBank/DDBJ whole genome shotgun (WGS) entry which is preliminary data.</text>
</comment>
<dbReference type="AlphaFoldDB" id="A0A1R1YJP7"/>
<keyword evidence="6" id="KW-1185">Reference proteome</keyword>
<dbReference type="GO" id="GO:0030688">
    <property type="term" value="C:preribosome, small subunit precursor"/>
    <property type="evidence" value="ECO:0007669"/>
    <property type="project" value="InterPro"/>
</dbReference>
<evidence type="ECO:0000313" key="6">
    <source>
        <dbReference type="Proteomes" id="UP000187429"/>
    </source>
</evidence>
<proteinExistence type="inferred from homology"/>
<evidence type="ECO:0000313" key="5">
    <source>
        <dbReference type="EMBL" id="OMJ27122.1"/>
    </source>
</evidence>
<dbReference type="GO" id="GO:0030686">
    <property type="term" value="C:90S preribosome"/>
    <property type="evidence" value="ECO:0007669"/>
    <property type="project" value="InterPro"/>
</dbReference>
<comment type="subcellular location">
    <subcellularLocation>
        <location evidence="1">Nucleus</location>
        <location evidence="1">Nucleolus</location>
    </subcellularLocation>
</comment>
<protein>
    <recommendedName>
        <fullName evidence="3">Ribosome biogenesis protein SLX9</fullName>
    </recommendedName>
</protein>
<comment type="similarity">
    <text evidence="2">Belongs to the SLX9 family.</text>
</comment>
<keyword evidence="4" id="KW-0539">Nucleus</keyword>
<dbReference type="OrthoDB" id="18703at2759"/>